<accession>A0A430ARU1</accession>
<evidence type="ECO:0000256" key="3">
    <source>
        <dbReference type="ARBA" id="ARBA00022692"/>
    </source>
</evidence>
<dbReference type="Pfam" id="PF06271">
    <property type="entry name" value="RDD"/>
    <property type="match status" value="1"/>
</dbReference>
<evidence type="ECO:0000259" key="7">
    <source>
        <dbReference type="Pfam" id="PF06271"/>
    </source>
</evidence>
<keyword evidence="2" id="KW-1003">Cell membrane</keyword>
<dbReference type="GO" id="GO:0005886">
    <property type="term" value="C:plasma membrane"/>
    <property type="evidence" value="ECO:0007669"/>
    <property type="project" value="UniProtKB-SubCell"/>
</dbReference>
<dbReference type="InterPro" id="IPR010432">
    <property type="entry name" value="RDD"/>
</dbReference>
<reference evidence="8 9" key="1">
    <citation type="submission" date="2017-05" db="EMBL/GenBank/DDBJ databases">
        <title>Vagococcus spp. assemblies.</title>
        <authorList>
            <person name="Gulvik C.A."/>
        </authorList>
    </citation>
    <scope>NUCLEOTIDE SEQUENCE [LARGE SCALE GENOMIC DNA]</scope>
    <source>
        <strain evidence="8 9">CCUG 51432</strain>
    </source>
</reference>
<name>A0A430ARU1_9ENTE</name>
<feature type="transmembrane region" description="Helical" evidence="6">
    <location>
        <begin position="83"/>
        <end position="103"/>
    </location>
</feature>
<evidence type="ECO:0000256" key="5">
    <source>
        <dbReference type="ARBA" id="ARBA00023136"/>
    </source>
</evidence>
<dbReference type="PANTHER" id="PTHR36115:SF9">
    <property type="entry name" value="LMO1584 PROTEIN"/>
    <property type="match status" value="1"/>
</dbReference>
<evidence type="ECO:0000256" key="2">
    <source>
        <dbReference type="ARBA" id="ARBA00022475"/>
    </source>
</evidence>
<keyword evidence="9" id="KW-1185">Reference proteome</keyword>
<gene>
    <name evidence="8" type="ORF">CBF29_09150</name>
</gene>
<keyword evidence="5 6" id="KW-0472">Membrane</keyword>
<keyword evidence="4 6" id="KW-1133">Transmembrane helix</keyword>
<proteinExistence type="predicted"/>
<protein>
    <recommendedName>
        <fullName evidence="7">RDD domain-containing protein</fullName>
    </recommendedName>
</protein>
<feature type="transmembrane region" description="Helical" evidence="6">
    <location>
        <begin position="45"/>
        <end position="71"/>
    </location>
</feature>
<feature type="domain" description="RDD" evidence="7">
    <location>
        <begin position="47"/>
        <end position="168"/>
    </location>
</feature>
<dbReference type="AlphaFoldDB" id="A0A430ARU1"/>
<dbReference type="Proteomes" id="UP000287605">
    <property type="component" value="Unassembled WGS sequence"/>
</dbReference>
<dbReference type="InterPro" id="IPR051791">
    <property type="entry name" value="Pra-immunoreactive"/>
</dbReference>
<evidence type="ECO:0000313" key="9">
    <source>
        <dbReference type="Proteomes" id="UP000287605"/>
    </source>
</evidence>
<dbReference type="PANTHER" id="PTHR36115">
    <property type="entry name" value="PROLINE-RICH ANTIGEN HOMOLOG-RELATED"/>
    <property type="match status" value="1"/>
</dbReference>
<comment type="caution">
    <text evidence="8">The sequence shown here is derived from an EMBL/GenBank/DDBJ whole genome shotgun (WGS) entry which is preliminary data.</text>
</comment>
<comment type="subcellular location">
    <subcellularLocation>
        <location evidence="1">Cell membrane</location>
        <topology evidence="1">Multi-pass membrane protein</topology>
    </subcellularLocation>
</comment>
<organism evidence="8 9">
    <name type="scientific">Vagococcus elongatus</name>
    <dbReference type="NCBI Taxonomy" id="180344"/>
    <lineage>
        <taxon>Bacteria</taxon>
        <taxon>Bacillati</taxon>
        <taxon>Bacillota</taxon>
        <taxon>Bacilli</taxon>
        <taxon>Lactobacillales</taxon>
        <taxon>Enterococcaceae</taxon>
        <taxon>Vagococcus</taxon>
    </lineage>
</organism>
<keyword evidence="3 6" id="KW-0812">Transmembrane</keyword>
<dbReference type="EMBL" id="NGKA01000013">
    <property type="protein sequence ID" value="RSU10779.1"/>
    <property type="molecule type" value="Genomic_DNA"/>
</dbReference>
<dbReference type="OrthoDB" id="9793824at2"/>
<sequence>MKESSTEEQQVTSFDFQETDDTPEHFSLLGKKPPKKNLHYQFPNYFYAGFWMRLFAFLVDLLLIACLKTILLGNVLGMSANGLVYTIGALICYLGYFIFMTKLTNGQTIGKMIFGLKVVCFNEEKLSWTTVLIREGACRIILKKGFFMIGYLVAAFSPKKQHIGDMFSDTSVVSLNLIKAYQGLEA</sequence>
<evidence type="ECO:0000256" key="1">
    <source>
        <dbReference type="ARBA" id="ARBA00004651"/>
    </source>
</evidence>
<evidence type="ECO:0000256" key="4">
    <source>
        <dbReference type="ARBA" id="ARBA00022989"/>
    </source>
</evidence>
<evidence type="ECO:0000256" key="6">
    <source>
        <dbReference type="SAM" id="Phobius"/>
    </source>
</evidence>
<evidence type="ECO:0000313" key="8">
    <source>
        <dbReference type="EMBL" id="RSU10779.1"/>
    </source>
</evidence>